<dbReference type="Pfam" id="PF03061">
    <property type="entry name" value="4HBT"/>
    <property type="match status" value="1"/>
</dbReference>
<dbReference type="InterPro" id="IPR029069">
    <property type="entry name" value="HotDog_dom_sf"/>
</dbReference>
<dbReference type="NCBIfam" id="TIGR00369">
    <property type="entry name" value="unchar_dom_1"/>
    <property type="match status" value="1"/>
</dbReference>
<dbReference type="InterPro" id="IPR003736">
    <property type="entry name" value="PAAI_dom"/>
</dbReference>
<accession>A0A0F9PQY4</accession>
<dbReference type="EMBL" id="LAZR01002673">
    <property type="protein sequence ID" value="KKN27037.1"/>
    <property type="molecule type" value="Genomic_DNA"/>
</dbReference>
<dbReference type="InterPro" id="IPR006683">
    <property type="entry name" value="Thioestr_dom"/>
</dbReference>
<evidence type="ECO:0000313" key="3">
    <source>
        <dbReference type="EMBL" id="KKN27037.1"/>
    </source>
</evidence>
<dbReference type="AlphaFoldDB" id="A0A0F9PQY4"/>
<dbReference type="PANTHER" id="PTHR43240:SF20">
    <property type="entry name" value="MEDIUM_LONG-CHAIN ACYL-COA THIOESTERASE YIGI"/>
    <property type="match status" value="1"/>
</dbReference>
<dbReference type="CDD" id="cd03443">
    <property type="entry name" value="PaaI_thioesterase"/>
    <property type="match status" value="1"/>
</dbReference>
<evidence type="ECO:0000259" key="2">
    <source>
        <dbReference type="Pfam" id="PF03061"/>
    </source>
</evidence>
<dbReference type="SUPFAM" id="SSF54637">
    <property type="entry name" value="Thioesterase/thiol ester dehydrase-isomerase"/>
    <property type="match status" value="1"/>
</dbReference>
<comment type="caution">
    <text evidence="3">The sequence shown here is derived from an EMBL/GenBank/DDBJ whole genome shotgun (WGS) entry which is preliminary data.</text>
</comment>
<evidence type="ECO:0000256" key="1">
    <source>
        <dbReference type="ARBA" id="ARBA00022801"/>
    </source>
</evidence>
<feature type="domain" description="Thioesterase" evidence="2">
    <location>
        <begin position="43"/>
        <end position="120"/>
    </location>
</feature>
<organism evidence="3">
    <name type="scientific">marine sediment metagenome</name>
    <dbReference type="NCBI Taxonomy" id="412755"/>
    <lineage>
        <taxon>unclassified sequences</taxon>
        <taxon>metagenomes</taxon>
        <taxon>ecological metagenomes</taxon>
    </lineage>
</organism>
<gene>
    <name evidence="3" type="ORF">LCGC14_0868670</name>
</gene>
<dbReference type="GO" id="GO:0016787">
    <property type="term" value="F:hydrolase activity"/>
    <property type="evidence" value="ECO:0007669"/>
    <property type="project" value="UniProtKB-KW"/>
</dbReference>
<keyword evidence="1" id="KW-0378">Hydrolase</keyword>
<dbReference type="PANTHER" id="PTHR43240">
    <property type="entry name" value="1,4-DIHYDROXY-2-NAPHTHOYL-COA THIOESTERASE 1"/>
    <property type="match status" value="1"/>
</dbReference>
<proteinExistence type="predicted"/>
<sequence>MEELKNFLYKRIPYYSTLGLELQEIGNGIAIFEILMREELSQNGMIHGGVLASLVDSSCACAAFSLIFPEGYITTINLQVEFLKPVSSGRLKAKAKCIKSGKSIFFCKAKVWNEDGELICTGSSQVLRIK</sequence>
<dbReference type="Gene3D" id="3.10.129.10">
    <property type="entry name" value="Hotdog Thioesterase"/>
    <property type="match status" value="1"/>
</dbReference>
<protein>
    <recommendedName>
        <fullName evidence="2">Thioesterase domain-containing protein</fullName>
    </recommendedName>
</protein>
<name>A0A0F9PQY4_9ZZZZ</name>
<reference evidence="3" key="1">
    <citation type="journal article" date="2015" name="Nature">
        <title>Complex archaea that bridge the gap between prokaryotes and eukaryotes.</title>
        <authorList>
            <person name="Spang A."/>
            <person name="Saw J.H."/>
            <person name="Jorgensen S.L."/>
            <person name="Zaremba-Niedzwiedzka K."/>
            <person name="Martijn J."/>
            <person name="Lind A.E."/>
            <person name="van Eijk R."/>
            <person name="Schleper C."/>
            <person name="Guy L."/>
            <person name="Ettema T.J."/>
        </authorList>
    </citation>
    <scope>NUCLEOTIDE SEQUENCE</scope>
</reference>